<gene>
    <name evidence="1" type="ORF">KDAU_68200</name>
</gene>
<proteinExistence type="predicted"/>
<sequence>MTMQAFIGEYIEIESNPRYHRQRGRLMSDLLGRYPNLEQTSFADLLMMLDQLKSHQASIRMPLFAQVIYPVLAREIESGNAQAIKVLLEHTQSLIDYNRMKKIRNGYTNQTLIDRYLQYDPNDRDVLLKKHAYLDNVLYYALHELPSGVLYGISGATLDECQELLADLSEYTMICQKLQLDCEADIQYYAAHLHGYRDYHLHRHLYKNYADYIQQHQLELRTTRIYYFRRR</sequence>
<dbReference type="Proteomes" id="UP000287224">
    <property type="component" value="Unassembled WGS sequence"/>
</dbReference>
<reference evidence="2" key="1">
    <citation type="submission" date="2018-12" db="EMBL/GenBank/DDBJ databases">
        <title>Tengunoibacter tsumagoiensis gen. nov., sp. nov., Dictyobacter kobayashii sp. nov., D. alpinus sp. nov., and D. joshuensis sp. nov. and description of Dictyobacteraceae fam. nov. within the order Ktedonobacterales isolated from Tengu-no-mugimeshi.</title>
        <authorList>
            <person name="Wang C.M."/>
            <person name="Zheng Y."/>
            <person name="Sakai Y."/>
            <person name="Toyoda A."/>
            <person name="Minakuchi Y."/>
            <person name="Abe K."/>
            <person name="Yokota A."/>
            <person name="Yabe S."/>
        </authorList>
    </citation>
    <scope>NUCLEOTIDE SEQUENCE [LARGE SCALE GENOMIC DNA]</scope>
    <source>
        <strain evidence="2">S-27</strain>
    </source>
</reference>
<keyword evidence="2" id="KW-1185">Reference proteome</keyword>
<accession>A0A401ZRJ6</accession>
<dbReference type="AlphaFoldDB" id="A0A401ZRJ6"/>
<dbReference type="RefSeq" id="WP_126601977.1">
    <property type="nucleotide sequence ID" value="NZ_BIFQ01000002.1"/>
</dbReference>
<name>A0A401ZRJ6_9CHLR</name>
<evidence type="ECO:0000313" key="1">
    <source>
        <dbReference type="EMBL" id="GCE09491.1"/>
    </source>
</evidence>
<dbReference type="EMBL" id="BIFQ01000002">
    <property type="protein sequence ID" value="GCE09491.1"/>
    <property type="molecule type" value="Genomic_DNA"/>
</dbReference>
<organism evidence="1 2">
    <name type="scientific">Dictyobacter aurantiacus</name>
    <dbReference type="NCBI Taxonomy" id="1936993"/>
    <lineage>
        <taxon>Bacteria</taxon>
        <taxon>Bacillati</taxon>
        <taxon>Chloroflexota</taxon>
        <taxon>Ktedonobacteria</taxon>
        <taxon>Ktedonobacterales</taxon>
        <taxon>Dictyobacteraceae</taxon>
        <taxon>Dictyobacter</taxon>
    </lineage>
</organism>
<protein>
    <submittedName>
        <fullName evidence="1">Uncharacterized protein</fullName>
    </submittedName>
</protein>
<comment type="caution">
    <text evidence="1">The sequence shown here is derived from an EMBL/GenBank/DDBJ whole genome shotgun (WGS) entry which is preliminary data.</text>
</comment>
<evidence type="ECO:0000313" key="2">
    <source>
        <dbReference type="Proteomes" id="UP000287224"/>
    </source>
</evidence>
<dbReference type="OrthoDB" id="2084855at2"/>